<dbReference type="PANTHER" id="PTHR34980">
    <property type="entry name" value="INNER MEMBRANE PROTEIN-RELATED-RELATED"/>
    <property type="match status" value="1"/>
</dbReference>
<accession>A0A151JL55</accession>
<keyword evidence="1" id="KW-1133">Transmembrane helix</keyword>
<reference evidence="2 5" key="2">
    <citation type="submission" date="2015-12" db="EMBL/GenBank/DDBJ databases">
        <authorList>
            <person name="Shamseldin A."/>
            <person name="Moawad H."/>
            <person name="Abd El-Rahim W.M."/>
            <person name="Sadowsky M.J."/>
        </authorList>
    </citation>
    <scope>NUCLEOTIDE SEQUENCE [LARGE SCALE GENOMIC DNA]</scope>
    <source>
        <strain evidence="5">2538-88</strain>
        <strain evidence="2">2756-81</strain>
    </source>
</reference>
<evidence type="ECO:0000313" key="3">
    <source>
        <dbReference type="EMBL" id="KYN89590.1"/>
    </source>
</evidence>
<dbReference type="GO" id="GO:0005886">
    <property type="term" value="C:plasma membrane"/>
    <property type="evidence" value="ECO:0007669"/>
    <property type="project" value="TreeGrafter"/>
</dbReference>
<name>A0A151KZY3_9VIBR</name>
<dbReference type="Proteomes" id="UP000075609">
    <property type="component" value="Unassembled WGS sequence"/>
</dbReference>
<proteinExistence type="predicted"/>
<sequence>MRFYILAWQKYADFAGRTSREEFWMFMLFHLLLTLLCIGLDIAWQNGSLFDLLYSVATLLPLLAITVRRLHDIERSGWWCLVFLLPIFGPLLLLYWLTLKGPVATERSAG</sequence>
<reference evidence="6 7" key="1">
    <citation type="submission" date="2015-12" db="EMBL/GenBank/DDBJ databases">
        <authorList>
            <person name="Tarr C.L."/>
            <person name="Gladney L.M."/>
        </authorList>
    </citation>
    <scope>NUCLEOTIDE SEQUENCE</scope>
    <source>
        <strain evidence="4 7">1048-83</strain>
        <strain evidence="3">2538-88</strain>
        <strain evidence="6">2756-81</strain>
    </source>
</reference>
<evidence type="ECO:0000256" key="1">
    <source>
        <dbReference type="SAM" id="Phobius"/>
    </source>
</evidence>
<dbReference type="PANTHER" id="PTHR34980:SF2">
    <property type="entry name" value="INNER MEMBRANE PROTEIN YHAH-RELATED"/>
    <property type="match status" value="1"/>
</dbReference>
<gene>
    <name evidence="4" type="ORF">ATY35_10900</name>
    <name evidence="3" type="ORF">ATY37_11455</name>
    <name evidence="2" type="ORF">AUQ44_15275</name>
</gene>
<keyword evidence="1" id="KW-0472">Membrane</keyword>
<evidence type="ECO:0000313" key="6">
    <source>
        <dbReference type="Proteomes" id="UP000075349"/>
    </source>
</evidence>
<evidence type="ECO:0008006" key="8">
    <source>
        <dbReference type="Google" id="ProtNLM"/>
    </source>
</evidence>
<evidence type="ECO:0000313" key="2">
    <source>
        <dbReference type="EMBL" id="KYN26392.1"/>
    </source>
</evidence>
<dbReference type="InterPro" id="IPR008523">
    <property type="entry name" value="DUF805"/>
</dbReference>
<accession>A0A151KZY3</accession>
<dbReference type="EMBL" id="LOBP01000079">
    <property type="protein sequence ID" value="KYN90186.1"/>
    <property type="molecule type" value="Genomic_DNA"/>
</dbReference>
<keyword evidence="7" id="KW-1185">Reference proteome</keyword>
<evidence type="ECO:0000313" key="5">
    <source>
        <dbReference type="Proteomes" id="UP000075346"/>
    </source>
</evidence>
<dbReference type="EMBL" id="LOMK01000001">
    <property type="protein sequence ID" value="KYN26392.1"/>
    <property type="molecule type" value="Genomic_DNA"/>
</dbReference>
<dbReference type="Proteomes" id="UP000075349">
    <property type="component" value="Unassembled WGS sequence"/>
</dbReference>
<organism evidence="3 5">
    <name type="scientific">Vibrio cidicii</name>
    <dbReference type="NCBI Taxonomy" id="1763883"/>
    <lineage>
        <taxon>Bacteria</taxon>
        <taxon>Pseudomonadati</taxon>
        <taxon>Pseudomonadota</taxon>
        <taxon>Gammaproteobacteria</taxon>
        <taxon>Vibrionales</taxon>
        <taxon>Vibrionaceae</taxon>
        <taxon>Vibrio</taxon>
    </lineage>
</organism>
<dbReference type="RefSeq" id="WP_061896440.1">
    <property type="nucleotide sequence ID" value="NZ_CAXYEW010000017.1"/>
</dbReference>
<dbReference type="Pfam" id="PF05656">
    <property type="entry name" value="DUF805"/>
    <property type="match status" value="1"/>
</dbReference>
<evidence type="ECO:0000313" key="7">
    <source>
        <dbReference type="Proteomes" id="UP000075609"/>
    </source>
</evidence>
<protein>
    <recommendedName>
        <fullName evidence="8">DUF805 domain-containing protein</fullName>
    </recommendedName>
</protein>
<dbReference type="EMBL" id="LOBR01000014">
    <property type="protein sequence ID" value="KYN89590.1"/>
    <property type="molecule type" value="Genomic_DNA"/>
</dbReference>
<feature type="transmembrane region" description="Helical" evidence="1">
    <location>
        <begin position="23"/>
        <end position="43"/>
    </location>
</feature>
<evidence type="ECO:0000313" key="4">
    <source>
        <dbReference type="EMBL" id="KYN90186.1"/>
    </source>
</evidence>
<feature type="transmembrane region" description="Helical" evidence="1">
    <location>
        <begin position="78"/>
        <end position="97"/>
    </location>
</feature>
<comment type="caution">
    <text evidence="3">The sequence shown here is derived from an EMBL/GenBank/DDBJ whole genome shotgun (WGS) entry which is preliminary data.</text>
</comment>
<feature type="transmembrane region" description="Helical" evidence="1">
    <location>
        <begin position="49"/>
        <end position="66"/>
    </location>
</feature>
<dbReference type="AlphaFoldDB" id="A0A151KZY3"/>
<keyword evidence="1" id="KW-0812">Transmembrane</keyword>
<dbReference type="Proteomes" id="UP000075346">
    <property type="component" value="Unassembled WGS sequence"/>
</dbReference>